<comment type="caution">
    <text evidence="4">The sequence shown here is derived from an EMBL/GenBank/DDBJ whole genome shotgun (WGS) entry which is preliminary data.</text>
</comment>
<feature type="compositionally biased region" description="Pro residues" evidence="1">
    <location>
        <begin position="1481"/>
        <end position="1497"/>
    </location>
</feature>
<dbReference type="CDD" id="cd04083">
    <property type="entry name" value="CBM35_Lmo2446-like"/>
    <property type="match status" value="2"/>
</dbReference>
<dbReference type="InterPro" id="IPR013320">
    <property type="entry name" value="ConA-like_dom_sf"/>
</dbReference>
<dbReference type="InterPro" id="IPR013783">
    <property type="entry name" value="Ig-like_fold"/>
</dbReference>
<proteinExistence type="predicted"/>
<dbReference type="SUPFAM" id="SSF49785">
    <property type="entry name" value="Galactose-binding domain-like"/>
    <property type="match status" value="2"/>
</dbReference>
<accession>A0ABS9H5Q6</accession>
<dbReference type="PROSITE" id="PS51820">
    <property type="entry name" value="PA14"/>
    <property type="match status" value="1"/>
</dbReference>
<dbReference type="Pfam" id="PF06439">
    <property type="entry name" value="3keto-disac_hyd"/>
    <property type="match status" value="1"/>
</dbReference>
<dbReference type="Gene3D" id="2.60.120.260">
    <property type="entry name" value="Galactose-binding domain-like"/>
    <property type="match status" value="2"/>
</dbReference>
<dbReference type="RefSeq" id="WP_236398846.1">
    <property type="nucleotide sequence ID" value="NZ_JAKJHZ010000003.1"/>
</dbReference>
<dbReference type="InterPro" id="IPR005084">
    <property type="entry name" value="CBM6"/>
</dbReference>
<evidence type="ECO:0000256" key="1">
    <source>
        <dbReference type="SAM" id="MobiDB-lite"/>
    </source>
</evidence>
<sequence length="1606" mass="170800">MSNPLLPVRARDASRPRPRTRWGAALLVGAVAASLAAVAPSASAVPAGDEPGLTMRAYQLGAGISELCQLKSGQTPNVDLLKQVIDWDAPDDFGGLQDDFVVEALANLSVPTTGTYKLRLTSDDGSRLTVDDQVVVDNDGLHGTEAVEGSVTLTAGTIHRLRVDYFEAGGGERLLLEWMPPGATTFSVVPTSALSTEANVTRVTTPGFKQCEGQDDSAGDGLQLDGVNPAYDLVNLRPDGFEPQVTGLEWDGDDLLVLTWGGNGNDQGNVSLGELYRLEGVKAATSPADVTRTRIASGLKEPQGIKVVDGRIYVSEKTGLIELLDADSDGVYEGHDDIATYPFDGNFHEFGFGMLYDEATDQFHLNLSVSINLGGATTVPQGSYNRGTHITVDRQDGTIDYVAGGLRTPHGMGWGPDGEIFVTDNQGGWLPANKLIEIKPGEFYNHYTTEPDGTPGRFDDQPVTKPVLWMPQNEIANSPSTPIVVEEGPYAGQLFIGDVTYGGLQRADLEEVGGAKQGAVFRMTQGLEAGVSRVLAGPDGSLIVGGLGAGGNWGQTGKLRYGLQKLDLSGDTPFDMASMDVVEGGFEIEYTKPLSAETLADLASKYRLEQWHYRATSQYGGPKLDEETLEVTEAVASADHKTVTLKVDGMKPDRVVHLRSPRPFAAESGETLWSTEAWYTLNTYPGYVEPEPQAPADGIYELEDGQLTGTAGIDTEHAGYTGSGFVDGIQSIGSGTSVEVVAPTAGAYDLQIRYANGPNPQPNQAKKMSLYIGEEKQTIVLPPFADWKTWGTFTVRATLPAGRTRVEIVYEQGDDGNVNLDHLKVIDPDAGRVEAEAGTITGQDNRVQTEHAGYSGTGYVGGFENDGTAVTFDVTAASAGFHDVTIGYANGPNPQPDQTKAMSLYVNGAFVKKLSFPPTGSWKTWGTITDQVELTAGTNVIKIARDPGDNGNLNLDYLDLGERQACAPGETPGPDDEFDGDTLDTCRWSTIVNKTATGVSVTGGQLVIKAQSGDLSGGAVDAKNMILQDSPADGPWAATTQVTMTGTDDYLQGGVVAWTDAMNYAKLVAMEKPDGDWVLELGRRVNGEMLYTNADLPDGAAPDQLQLQMVSTGTAIQGRWSVDQGQTWSSMGSGYPSTGLVAPKIGVAAYNGTGTQTGAFDWFRLDGDPVVEPDTCQATAADPGYRMLFDGTAESLEGWKMAGPGLFTREADCSLKTNGGLGLLWHSDPLDDDYSLQLDWKLAGDDNGGVFVGFPNPETTPRYDGDAPNPAGDPWVAVDRGYEIQIDATDLPDRTTGAVYTFQGANDQRDAALEPVGQWNHYEIKVEGKRIRVYLNDVLVNDYTSPASESKRLTWPSHIGIQNHGGGDEVYYRDIQVKDLADPENVASTVTVTAPEQVETGKTAQVEVEVTSAAEEVATGEVVLSVDGNDLPGVELEDGTATFDVGPFAQAGTVELEASYAGDLAHDAGQGSATMKVVSPTAPPTTPPTTTPTPPTTPQGGTAEPTVKVLGRGTADATPNRRKAKLTLRCGSDDCAGKVVLRTTGKKAKRLGAATFDLGARDKGRITLTLTKRARTLLGASKTVKAVLVVRFEDGPTQKVRVRLTR</sequence>
<keyword evidence="5" id="KW-1185">Reference proteome</keyword>
<dbReference type="EMBL" id="JAKJHZ010000003">
    <property type="protein sequence ID" value="MCF6376585.1"/>
    <property type="molecule type" value="Genomic_DNA"/>
</dbReference>
<dbReference type="InterPro" id="IPR041542">
    <property type="entry name" value="GH43_C2"/>
</dbReference>
<dbReference type="InterPro" id="IPR008979">
    <property type="entry name" value="Galactose-bd-like_sf"/>
</dbReference>
<reference evidence="4 5" key="1">
    <citation type="submission" date="2022-01" db="EMBL/GenBank/DDBJ databases">
        <title>Nocardioides sp. nov., an actinomycete isolated from mining soil.</title>
        <authorList>
            <person name="Liu L."/>
        </authorList>
    </citation>
    <scope>NUCLEOTIDE SEQUENCE [LARGE SCALE GENOMIC DNA]</scope>
    <source>
        <strain evidence="4 5">KLBMP 9356</strain>
    </source>
</reference>
<gene>
    <name evidence="4" type="ORF">L2K70_03130</name>
</gene>
<dbReference type="InterPro" id="IPR011042">
    <property type="entry name" value="6-blade_b-propeller_TolB-like"/>
</dbReference>
<dbReference type="SUPFAM" id="SSF49899">
    <property type="entry name" value="Concanavalin A-like lectins/glucanases"/>
    <property type="match status" value="1"/>
</dbReference>
<feature type="domain" description="CBM6" evidence="2">
    <location>
        <begin position="831"/>
        <end position="961"/>
    </location>
</feature>
<name>A0ABS9H5Q6_9ACTN</name>
<dbReference type="SUPFAM" id="SSF56988">
    <property type="entry name" value="Anthrax protective antigen"/>
    <property type="match status" value="1"/>
</dbReference>
<dbReference type="Pfam" id="PF03422">
    <property type="entry name" value="CBM_6"/>
    <property type="match status" value="1"/>
</dbReference>
<evidence type="ECO:0000313" key="4">
    <source>
        <dbReference type="EMBL" id="MCF6376585.1"/>
    </source>
</evidence>
<dbReference type="InterPro" id="IPR010496">
    <property type="entry name" value="AL/BT2_dom"/>
</dbReference>
<feature type="domain" description="PA14" evidence="3">
    <location>
        <begin position="48"/>
        <end position="193"/>
    </location>
</feature>
<dbReference type="Pfam" id="PF17851">
    <property type="entry name" value="GH43_C2"/>
    <property type="match status" value="1"/>
</dbReference>
<dbReference type="Gene3D" id="2.60.40.10">
    <property type="entry name" value="Immunoglobulins"/>
    <property type="match status" value="1"/>
</dbReference>
<dbReference type="PANTHER" id="PTHR33546">
    <property type="entry name" value="LARGE, MULTIFUNCTIONAL SECRETED PROTEIN-RELATED"/>
    <property type="match status" value="1"/>
</dbReference>
<dbReference type="PROSITE" id="PS51175">
    <property type="entry name" value="CBM6"/>
    <property type="match status" value="2"/>
</dbReference>
<dbReference type="PANTHER" id="PTHR33546:SF1">
    <property type="entry name" value="LARGE, MULTIFUNCTIONAL SECRETED PROTEIN"/>
    <property type="match status" value="1"/>
</dbReference>
<dbReference type="Pfam" id="PF16990">
    <property type="entry name" value="CBM_35"/>
    <property type="match status" value="1"/>
</dbReference>
<protein>
    <submittedName>
        <fullName evidence="4">DUF1080 domain-containing protein</fullName>
    </submittedName>
</protein>
<dbReference type="Gene3D" id="2.60.120.200">
    <property type="match status" value="1"/>
</dbReference>
<feature type="region of interest" description="Disordered" evidence="1">
    <location>
        <begin position="1475"/>
        <end position="1519"/>
    </location>
</feature>
<dbReference type="Pfam" id="PF07691">
    <property type="entry name" value="PA14"/>
    <property type="match status" value="1"/>
</dbReference>
<dbReference type="SUPFAM" id="SSF63829">
    <property type="entry name" value="Calcium-dependent phosphotriesterase"/>
    <property type="match status" value="1"/>
</dbReference>
<dbReference type="SMART" id="SM00758">
    <property type="entry name" value="PA14"/>
    <property type="match status" value="1"/>
</dbReference>
<organism evidence="4 5">
    <name type="scientific">Nocardioides potassii</name>
    <dbReference type="NCBI Taxonomy" id="2911371"/>
    <lineage>
        <taxon>Bacteria</taxon>
        <taxon>Bacillati</taxon>
        <taxon>Actinomycetota</taxon>
        <taxon>Actinomycetes</taxon>
        <taxon>Propionibacteriales</taxon>
        <taxon>Nocardioidaceae</taxon>
        <taxon>Nocardioides</taxon>
    </lineage>
</organism>
<dbReference type="Gene3D" id="3.90.182.10">
    <property type="entry name" value="Toxin - Anthrax Protective Antigen,domain 1"/>
    <property type="match status" value="1"/>
</dbReference>
<evidence type="ECO:0000259" key="3">
    <source>
        <dbReference type="PROSITE" id="PS51820"/>
    </source>
</evidence>
<evidence type="ECO:0000313" key="5">
    <source>
        <dbReference type="Proteomes" id="UP001201161"/>
    </source>
</evidence>
<dbReference type="InterPro" id="IPR011658">
    <property type="entry name" value="PA14_dom"/>
</dbReference>
<dbReference type="Proteomes" id="UP001201161">
    <property type="component" value="Unassembled WGS sequence"/>
</dbReference>
<feature type="domain" description="CBM6" evidence="2">
    <location>
        <begin position="698"/>
        <end position="826"/>
    </location>
</feature>
<dbReference type="Gene3D" id="2.60.120.560">
    <property type="entry name" value="Exo-inulinase, domain 1"/>
    <property type="match status" value="1"/>
</dbReference>
<dbReference type="Gene3D" id="2.120.10.30">
    <property type="entry name" value="TolB, C-terminal domain"/>
    <property type="match status" value="1"/>
</dbReference>
<dbReference type="InterPro" id="IPR037524">
    <property type="entry name" value="PA14/GLEYA"/>
</dbReference>
<evidence type="ECO:0000259" key="2">
    <source>
        <dbReference type="PROSITE" id="PS51175"/>
    </source>
</evidence>